<feature type="domain" description="Aminotransferase class V" evidence="11">
    <location>
        <begin position="8"/>
        <end position="380"/>
    </location>
</feature>
<dbReference type="InterPro" id="IPR015422">
    <property type="entry name" value="PyrdxlP-dep_Trfase_small"/>
</dbReference>
<organism evidence="12 13">
    <name type="scientific">Sanguibacter antarcticus</name>
    <dbReference type="NCBI Taxonomy" id="372484"/>
    <lineage>
        <taxon>Bacteria</taxon>
        <taxon>Bacillati</taxon>
        <taxon>Actinomycetota</taxon>
        <taxon>Actinomycetes</taxon>
        <taxon>Micrococcales</taxon>
        <taxon>Sanguibacteraceae</taxon>
        <taxon>Sanguibacter</taxon>
    </lineage>
</organism>
<dbReference type="Pfam" id="PF00266">
    <property type="entry name" value="Aminotran_5"/>
    <property type="match status" value="1"/>
</dbReference>
<protein>
    <recommendedName>
        <fullName evidence="3">cysteine desulfurase</fullName>
        <ecNumber evidence="3">2.8.1.7</ecNumber>
    </recommendedName>
</protein>
<dbReference type="GO" id="GO:0051536">
    <property type="term" value="F:iron-sulfur cluster binding"/>
    <property type="evidence" value="ECO:0007669"/>
    <property type="project" value="UniProtKB-KW"/>
</dbReference>
<dbReference type="Gene3D" id="1.10.260.50">
    <property type="match status" value="1"/>
</dbReference>
<dbReference type="GO" id="GO:0046872">
    <property type="term" value="F:metal ion binding"/>
    <property type="evidence" value="ECO:0007669"/>
    <property type="project" value="UniProtKB-KW"/>
</dbReference>
<dbReference type="PANTHER" id="PTHR11601:SF34">
    <property type="entry name" value="CYSTEINE DESULFURASE"/>
    <property type="match status" value="1"/>
</dbReference>
<comment type="catalytic activity">
    <reaction evidence="9">
        <text>(sulfur carrier)-H + L-cysteine = (sulfur carrier)-SH + L-alanine</text>
        <dbReference type="Rhea" id="RHEA:43892"/>
        <dbReference type="Rhea" id="RHEA-COMP:14737"/>
        <dbReference type="Rhea" id="RHEA-COMP:14739"/>
        <dbReference type="ChEBI" id="CHEBI:29917"/>
        <dbReference type="ChEBI" id="CHEBI:35235"/>
        <dbReference type="ChEBI" id="CHEBI:57972"/>
        <dbReference type="ChEBI" id="CHEBI:64428"/>
        <dbReference type="EC" id="2.8.1.7"/>
    </reaction>
</comment>
<comment type="cofactor">
    <cofactor evidence="1 10">
        <name>pyridoxal 5'-phosphate</name>
        <dbReference type="ChEBI" id="CHEBI:597326"/>
    </cofactor>
</comment>
<dbReference type="PANTHER" id="PTHR11601">
    <property type="entry name" value="CYSTEINE DESULFURYLASE FAMILY MEMBER"/>
    <property type="match status" value="1"/>
</dbReference>
<evidence type="ECO:0000256" key="9">
    <source>
        <dbReference type="ARBA" id="ARBA00050776"/>
    </source>
</evidence>
<dbReference type="SUPFAM" id="SSF53383">
    <property type="entry name" value="PLP-dependent transferases"/>
    <property type="match status" value="1"/>
</dbReference>
<evidence type="ECO:0000256" key="5">
    <source>
        <dbReference type="ARBA" id="ARBA00022723"/>
    </source>
</evidence>
<dbReference type="InterPro" id="IPR000192">
    <property type="entry name" value="Aminotrans_V_dom"/>
</dbReference>
<dbReference type="PIRSF" id="PIRSF005572">
    <property type="entry name" value="NifS"/>
    <property type="match status" value="1"/>
</dbReference>
<accession>A0A2A9E135</accession>
<name>A0A2A9E135_9MICO</name>
<dbReference type="OrthoDB" id="9808002at2"/>
<evidence type="ECO:0000313" key="13">
    <source>
        <dbReference type="Proteomes" id="UP000225548"/>
    </source>
</evidence>
<evidence type="ECO:0000256" key="2">
    <source>
        <dbReference type="ARBA" id="ARBA00006490"/>
    </source>
</evidence>
<keyword evidence="13" id="KW-1185">Reference proteome</keyword>
<sequence length="414" mass="42596">MTPSRSAYLDHAATTPMSAAAIEAYTEQLAMTGNPSSLHASGRRARRVVEESREQVAAALGARPSEVIFTGGGTEADNLAVKGLFWSRRVAHPERRRILISTVEHHAVLDPAFWMAEHAGAEIVLLAVDATGAVDVAALRAELAEHASETALISIMWANNEVGTIQPVAEVVAAARSHGIPVHSDAVQAVGHVPVDFAASGLDALTVSAHKLGGPVGVGALVAKRTLELTPVLHGGGQERGVRSGTLDAAGIRSFAVALGAAVASVPESTVRLARLRDRLVAGIRAAVPTATLRGPEPSSGGDDRRLPGNVHFTFSGCEGDSLLYLLDSAGVQASTGSACQAGVPQPSHVLLAMGVGEDDARGALRFTLGETSTDEDIDLVLDVLPDVVARASAAGLASAGLGTSRNRGSQEVH</sequence>
<keyword evidence="6" id="KW-0663">Pyridoxal phosphate</keyword>
<dbReference type="PROSITE" id="PS00595">
    <property type="entry name" value="AA_TRANSFER_CLASS_5"/>
    <property type="match status" value="1"/>
</dbReference>
<evidence type="ECO:0000256" key="7">
    <source>
        <dbReference type="ARBA" id="ARBA00023004"/>
    </source>
</evidence>
<keyword evidence="7" id="KW-0408">Iron</keyword>
<dbReference type="RefSeq" id="WP_098456271.1">
    <property type="nucleotide sequence ID" value="NZ_PDJG01000001.1"/>
</dbReference>
<dbReference type="Gene3D" id="3.40.640.10">
    <property type="entry name" value="Type I PLP-dependent aspartate aminotransferase-like (Major domain)"/>
    <property type="match status" value="1"/>
</dbReference>
<dbReference type="InterPro" id="IPR020578">
    <property type="entry name" value="Aminotrans_V_PyrdxlP_BS"/>
</dbReference>
<evidence type="ECO:0000256" key="4">
    <source>
        <dbReference type="ARBA" id="ARBA00022679"/>
    </source>
</evidence>
<dbReference type="InterPro" id="IPR015421">
    <property type="entry name" value="PyrdxlP-dep_Trfase_major"/>
</dbReference>
<keyword evidence="4" id="KW-0808">Transferase</keyword>
<evidence type="ECO:0000259" key="11">
    <source>
        <dbReference type="Pfam" id="PF00266"/>
    </source>
</evidence>
<evidence type="ECO:0000256" key="3">
    <source>
        <dbReference type="ARBA" id="ARBA00012239"/>
    </source>
</evidence>
<dbReference type="InterPro" id="IPR016454">
    <property type="entry name" value="Cysteine_dSase"/>
</dbReference>
<keyword evidence="8" id="KW-0411">Iron-sulfur</keyword>
<dbReference type="GO" id="GO:0031071">
    <property type="term" value="F:cysteine desulfurase activity"/>
    <property type="evidence" value="ECO:0007669"/>
    <property type="project" value="UniProtKB-EC"/>
</dbReference>
<comment type="caution">
    <text evidence="12">The sequence shown here is derived from an EMBL/GenBank/DDBJ whole genome shotgun (WGS) entry which is preliminary data.</text>
</comment>
<dbReference type="Proteomes" id="UP000225548">
    <property type="component" value="Unassembled WGS sequence"/>
</dbReference>
<evidence type="ECO:0000313" key="12">
    <source>
        <dbReference type="EMBL" id="PFG32658.1"/>
    </source>
</evidence>
<evidence type="ECO:0000256" key="8">
    <source>
        <dbReference type="ARBA" id="ARBA00023014"/>
    </source>
</evidence>
<dbReference type="FunFam" id="3.40.640.10:FF:000084">
    <property type="entry name" value="IscS-like cysteine desulfurase"/>
    <property type="match status" value="1"/>
</dbReference>
<reference evidence="12 13" key="1">
    <citation type="submission" date="2017-10" db="EMBL/GenBank/DDBJ databases">
        <title>Sequencing the genomes of 1000 actinobacteria strains.</title>
        <authorList>
            <person name="Klenk H.-P."/>
        </authorList>
    </citation>
    <scope>NUCLEOTIDE SEQUENCE [LARGE SCALE GENOMIC DNA]</scope>
    <source>
        <strain evidence="12 13">DSM 18966</strain>
    </source>
</reference>
<proteinExistence type="inferred from homology"/>
<dbReference type="EC" id="2.8.1.7" evidence="3"/>
<evidence type="ECO:0000256" key="1">
    <source>
        <dbReference type="ARBA" id="ARBA00001933"/>
    </source>
</evidence>
<dbReference type="Gene3D" id="3.90.1150.10">
    <property type="entry name" value="Aspartate Aminotransferase, domain 1"/>
    <property type="match status" value="1"/>
</dbReference>
<evidence type="ECO:0000256" key="6">
    <source>
        <dbReference type="ARBA" id="ARBA00022898"/>
    </source>
</evidence>
<comment type="similarity">
    <text evidence="2">Belongs to the class-V pyridoxal-phosphate-dependent aminotransferase family. NifS/IscS subfamily.</text>
</comment>
<gene>
    <name evidence="12" type="ORF">ATL42_0499</name>
</gene>
<dbReference type="InterPro" id="IPR015424">
    <property type="entry name" value="PyrdxlP-dep_Trfase"/>
</dbReference>
<dbReference type="AlphaFoldDB" id="A0A2A9E135"/>
<keyword evidence="5" id="KW-0479">Metal-binding</keyword>
<dbReference type="EMBL" id="PDJG01000001">
    <property type="protein sequence ID" value="PFG32658.1"/>
    <property type="molecule type" value="Genomic_DNA"/>
</dbReference>
<evidence type="ECO:0000256" key="10">
    <source>
        <dbReference type="RuleBase" id="RU004504"/>
    </source>
</evidence>